<feature type="compositionally biased region" description="Polar residues" evidence="12">
    <location>
        <begin position="223"/>
        <end position="236"/>
    </location>
</feature>
<feature type="domain" description="SMP-LTD" evidence="14">
    <location>
        <begin position="595"/>
        <end position="800"/>
    </location>
</feature>
<dbReference type="InterPro" id="IPR037765">
    <property type="entry name" value="C2B_Tricalbin"/>
</dbReference>
<dbReference type="Pfam" id="PF12998">
    <property type="entry name" value="ING"/>
    <property type="match status" value="1"/>
</dbReference>
<feature type="domain" description="C2" evidence="13">
    <location>
        <begin position="1659"/>
        <end position="1787"/>
    </location>
</feature>
<dbReference type="GO" id="GO:0061817">
    <property type="term" value="P:endoplasmic reticulum-plasma membrane tethering"/>
    <property type="evidence" value="ECO:0007669"/>
    <property type="project" value="InterPro"/>
</dbReference>
<dbReference type="GO" id="GO:0005789">
    <property type="term" value="C:endoplasmic reticulum membrane"/>
    <property type="evidence" value="ECO:0007669"/>
    <property type="project" value="UniProtKB-SubCell"/>
</dbReference>
<evidence type="ECO:0000256" key="3">
    <source>
        <dbReference type="ARBA" id="ARBA00022553"/>
    </source>
</evidence>
<gene>
    <name evidence="15" type="ORF">AB675_5768</name>
</gene>
<feature type="region of interest" description="Disordered" evidence="12">
    <location>
        <begin position="159"/>
        <end position="271"/>
    </location>
</feature>
<dbReference type="GO" id="GO:0000785">
    <property type="term" value="C:chromatin"/>
    <property type="evidence" value="ECO:0007669"/>
    <property type="project" value="UniProtKB-ARBA"/>
</dbReference>
<evidence type="ECO:0000259" key="14">
    <source>
        <dbReference type="PROSITE" id="PS51847"/>
    </source>
</evidence>
<evidence type="ECO:0000256" key="9">
    <source>
        <dbReference type="ARBA" id="ARBA00023121"/>
    </source>
</evidence>
<dbReference type="GO" id="GO:0006869">
    <property type="term" value="P:lipid transport"/>
    <property type="evidence" value="ECO:0007669"/>
    <property type="project" value="UniProtKB-KW"/>
</dbReference>
<evidence type="ECO:0000313" key="16">
    <source>
        <dbReference type="Proteomes" id="UP000038010"/>
    </source>
</evidence>
<feature type="coiled-coil region" evidence="11">
    <location>
        <begin position="76"/>
        <end position="118"/>
    </location>
</feature>
<dbReference type="PROSITE" id="PS50004">
    <property type="entry name" value="C2"/>
    <property type="match status" value="5"/>
</dbReference>
<dbReference type="SMART" id="SM00239">
    <property type="entry name" value="C2"/>
    <property type="match status" value="5"/>
</dbReference>
<evidence type="ECO:0000256" key="4">
    <source>
        <dbReference type="ARBA" id="ARBA00022692"/>
    </source>
</evidence>
<dbReference type="VEuPathDB" id="FungiDB:AB675_5768"/>
<dbReference type="InterPro" id="IPR000008">
    <property type="entry name" value="C2_dom"/>
</dbReference>
<feature type="region of interest" description="Disordered" evidence="12">
    <location>
        <begin position="462"/>
        <end position="509"/>
    </location>
</feature>
<evidence type="ECO:0000313" key="15">
    <source>
        <dbReference type="EMBL" id="KPI38765.1"/>
    </source>
</evidence>
<feature type="domain" description="C2" evidence="13">
    <location>
        <begin position="795"/>
        <end position="914"/>
    </location>
</feature>
<feature type="compositionally biased region" description="Basic and acidic residues" evidence="12">
    <location>
        <begin position="1240"/>
        <end position="1249"/>
    </location>
</feature>
<dbReference type="CDD" id="cd04045">
    <property type="entry name" value="C2C_Tricalbin-like"/>
    <property type="match status" value="1"/>
</dbReference>
<feature type="domain" description="C2" evidence="13">
    <location>
        <begin position="939"/>
        <end position="1060"/>
    </location>
</feature>
<feature type="region of interest" description="Disordered" evidence="12">
    <location>
        <begin position="283"/>
        <end position="393"/>
    </location>
</feature>
<dbReference type="CDD" id="cd16858">
    <property type="entry name" value="ING_ING3_Yng2p"/>
    <property type="match status" value="1"/>
</dbReference>
<dbReference type="Pfam" id="PF00168">
    <property type="entry name" value="C2"/>
    <property type="match status" value="5"/>
</dbReference>
<evidence type="ECO:0000256" key="1">
    <source>
        <dbReference type="ARBA" id="ARBA00004586"/>
    </source>
</evidence>
<evidence type="ECO:0000256" key="2">
    <source>
        <dbReference type="ARBA" id="ARBA00022448"/>
    </source>
</evidence>
<evidence type="ECO:0000256" key="8">
    <source>
        <dbReference type="ARBA" id="ARBA00023055"/>
    </source>
</evidence>
<dbReference type="SUPFAM" id="SSF49562">
    <property type="entry name" value="C2 domain (Calcium/lipid-binding domain, CaLB)"/>
    <property type="match status" value="5"/>
</dbReference>
<accession>A0A0N1NZK2</accession>
<dbReference type="Proteomes" id="UP000038010">
    <property type="component" value="Unassembled WGS sequence"/>
</dbReference>
<keyword evidence="2" id="KW-0813">Transport</keyword>
<evidence type="ECO:0000256" key="6">
    <source>
        <dbReference type="ARBA" id="ARBA00022824"/>
    </source>
</evidence>
<keyword evidence="4" id="KW-0812">Transmembrane</keyword>
<keyword evidence="16" id="KW-1185">Reference proteome</keyword>
<dbReference type="CDD" id="cd21678">
    <property type="entry name" value="SMP_TCB"/>
    <property type="match status" value="1"/>
</dbReference>
<dbReference type="EMBL" id="LFJN01000017">
    <property type="protein sequence ID" value="KPI38765.1"/>
    <property type="molecule type" value="Genomic_DNA"/>
</dbReference>
<dbReference type="STRING" id="1664694.A0A0N1NZK2"/>
<evidence type="ECO:0000256" key="10">
    <source>
        <dbReference type="ARBA" id="ARBA00023136"/>
    </source>
</evidence>
<evidence type="ECO:0000256" key="5">
    <source>
        <dbReference type="ARBA" id="ARBA00022737"/>
    </source>
</evidence>
<dbReference type="InterPro" id="IPR035892">
    <property type="entry name" value="C2_domain_sf"/>
</dbReference>
<evidence type="ECO:0008006" key="17">
    <source>
        <dbReference type="Google" id="ProtNLM"/>
    </source>
</evidence>
<dbReference type="PANTHER" id="PTHR46980">
    <property type="entry name" value="TRICALBIN-1-RELATED"/>
    <property type="match status" value="1"/>
</dbReference>
<evidence type="ECO:0000256" key="7">
    <source>
        <dbReference type="ARBA" id="ARBA00022989"/>
    </source>
</evidence>
<feature type="region of interest" description="Disordered" evidence="12">
    <location>
        <begin position="119"/>
        <end position="144"/>
    </location>
</feature>
<name>A0A0N1NZK2_9EURO</name>
<dbReference type="InterPro" id="IPR056910">
    <property type="entry name" value="TCB1-3_C2"/>
</dbReference>
<dbReference type="Pfam" id="PF24920">
    <property type="entry name" value="C2_TCB1"/>
    <property type="match status" value="1"/>
</dbReference>
<dbReference type="SMART" id="SM01408">
    <property type="entry name" value="ING"/>
    <property type="match status" value="1"/>
</dbReference>
<feature type="compositionally biased region" description="Basic residues" evidence="12">
    <location>
        <begin position="290"/>
        <end position="308"/>
    </location>
</feature>
<dbReference type="CDD" id="cd04052">
    <property type="entry name" value="C2B_Tricalbin-like"/>
    <property type="match status" value="1"/>
</dbReference>
<dbReference type="RefSeq" id="XP_017998728.1">
    <property type="nucleotide sequence ID" value="XM_018146006.1"/>
</dbReference>
<feature type="compositionally biased region" description="Polar residues" evidence="12">
    <location>
        <begin position="119"/>
        <end position="131"/>
    </location>
</feature>
<feature type="compositionally biased region" description="Polar residues" evidence="12">
    <location>
        <begin position="259"/>
        <end position="270"/>
    </location>
</feature>
<dbReference type="InterPro" id="IPR037762">
    <property type="entry name" value="C2C_Tricalbin"/>
</dbReference>
<feature type="compositionally biased region" description="Polar residues" evidence="12">
    <location>
        <begin position="1250"/>
        <end position="1268"/>
    </location>
</feature>
<proteinExistence type="predicted"/>
<feature type="compositionally biased region" description="Basic and acidic residues" evidence="12">
    <location>
        <begin position="482"/>
        <end position="491"/>
    </location>
</feature>
<dbReference type="InterPro" id="IPR037761">
    <property type="entry name" value="C2A_Tricalbin"/>
</dbReference>
<protein>
    <recommendedName>
        <fullName evidence="17">Tricalbin-1</fullName>
    </recommendedName>
</protein>
<feature type="compositionally biased region" description="Low complexity" evidence="12">
    <location>
        <begin position="159"/>
        <end position="184"/>
    </location>
</feature>
<dbReference type="InterPro" id="IPR052455">
    <property type="entry name" value="Tricalbin_domain"/>
</dbReference>
<keyword evidence="5" id="KW-0677">Repeat</keyword>
<dbReference type="OrthoDB" id="1029639at2759"/>
<feature type="region of interest" description="Disordered" evidence="12">
    <location>
        <begin position="1617"/>
        <end position="1684"/>
    </location>
</feature>
<dbReference type="GeneID" id="28737886"/>
<dbReference type="PANTHER" id="PTHR46980:SF2">
    <property type="entry name" value="TRICALBIN-1-RELATED"/>
    <property type="match status" value="1"/>
</dbReference>
<feature type="domain" description="C2" evidence="13">
    <location>
        <begin position="1461"/>
        <end position="1580"/>
    </location>
</feature>
<dbReference type="CDD" id="cd04044">
    <property type="entry name" value="C2A_Tricalbin-like"/>
    <property type="match status" value="1"/>
</dbReference>
<evidence type="ECO:0000259" key="13">
    <source>
        <dbReference type="PROSITE" id="PS50004"/>
    </source>
</evidence>
<feature type="region of interest" description="Disordered" evidence="12">
    <location>
        <begin position="1232"/>
        <end position="1315"/>
    </location>
</feature>
<keyword evidence="11" id="KW-0175">Coiled coil</keyword>
<comment type="caution">
    <text evidence="15">The sequence shown here is derived from an EMBL/GenBank/DDBJ whole genome shotgun (WGS) entry which is preliminary data.</text>
</comment>
<feature type="region of interest" description="Disordered" evidence="12">
    <location>
        <begin position="1796"/>
        <end position="1850"/>
    </location>
</feature>
<dbReference type="CDD" id="cd00030">
    <property type="entry name" value="C2"/>
    <property type="match status" value="1"/>
</dbReference>
<keyword evidence="8" id="KW-0445">Lipid transport</keyword>
<dbReference type="Gene3D" id="2.60.40.150">
    <property type="entry name" value="C2 domain"/>
    <property type="match status" value="4"/>
</dbReference>
<dbReference type="InterPro" id="IPR024610">
    <property type="entry name" value="ING_N_histone-binding"/>
</dbReference>
<feature type="compositionally biased region" description="Basic and acidic residues" evidence="12">
    <location>
        <begin position="1836"/>
        <end position="1850"/>
    </location>
</feature>
<keyword evidence="7" id="KW-1133">Transmembrane helix</keyword>
<dbReference type="GO" id="GO:0008289">
    <property type="term" value="F:lipid binding"/>
    <property type="evidence" value="ECO:0007669"/>
    <property type="project" value="UniProtKB-KW"/>
</dbReference>
<evidence type="ECO:0000256" key="12">
    <source>
        <dbReference type="SAM" id="MobiDB-lite"/>
    </source>
</evidence>
<keyword evidence="3" id="KW-0597">Phosphoprotein</keyword>
<keyword evidence="10" id="KW-0472">Membrane</keyword>
<comment type="subcellular location">
    <subcellularLocation>
        <location evidence="1">Endoplasmic reticulum membrane</location>
    </subcellularLocation>
</comment>
<reference evidence="15 16" key="1">
    <citation type="submission" date="2015-06" db="EMBL/GenBank/DDBJ databases">
        <title>Draft genome of the ant-associated black yeast Phialophora attae CBS 131958.</title>
        <authorList>
            <person name="Moreno L.F."/>
            <person name="Stielow B.J."/>
            <person name="de Hoog S."/>
            <person name="Vicente V.A."/>
            <person name="Weiss V.A."/>
            <person name="de Vries M."/>
            <person name="Cruz L.M."/>
            <person name="Souza E.M."/>
        </authorList>
    </citation>
    <scope>NUCLEOTIDE SEQUENCE [LARGE SCALE GENOMIC DNA]</scope>
    <source>
        <strain evidence="15 16">CBS 131958</strain>
    </source>
</reference>
<organism evidence="15 16">
    <name type="scientific">Cyphellophora attinorum</name>
    <dbReference type="NCBI Taxonomy" id="1664694"/>
    <lineage>
        <taxon>Eukaryota</taxon>
        <taxon>Fungi</taxon>
        <taxon>Dikarya</taxon>
        <taxon>Ascomycota</taxon>
        <taxon>Pezizomycotina</taxon>
        <taxon>Eurotiomycetes</taxon>
        <taxon>Chaetothyriomycetidae</taxon>
        <taxon>Chaetothyriales</taxon>
        <taxon>Cyphellophoraceae</taxon>
        <taxon>Cyphellophora</taxon>
    </lineage>
</organism>
<keyword evidence="6" id="KW-0256">Endoplasmic reticulum</keyword>
<feature type="compositionally biased region" description="Polar residues" evidence="12">
    <location>
        <begin position="1654"/>
        <end position="1677"/>
    </location>
</feature>
<keyword evidence="9" id="KW-0446">Lipid-binding</keyword>
<sequence>MAGQEDCASVLEQFIYDGANLPAEISHMMEEIEAKSTEMQKHLTLIHTKDANLQKNIKANGVLQAHPKEAEYHEQVKKHYDAVAKLQQQKVQLSERAVSMLERQIRRFDGKIRELANDNQLSTEGLPSSFNRKPDRPFVDTGQTVPLQNSSISALNANAHRANAEAQARAHQAQVTAAKATAQRPSPVTPIAAQAQRQREREASQGADSKRRKLGNPLANANIPAQPSNLRQSSLGPGTPKAGTPTAVNPAGSRAGSVPRTTVTAPQPNTVALKKSALAKKVMTNQGIKAKNKHAKRMSSVTGRKKTHSPSGRSGRAGTAASEEESVLSSADASETDASQSRSRGGRKKKHLVKEEATEEAETTMEAFKSEQKTQAVEELARDPHSNVSSSDVEKVIMDESKKAGAVALSFDPNASPEEKAAQARAVTNNVKAGRPPKAMGIATDLDTKGPDDYKLPPPSINGAIPATSNGDVAPNGVPKSQESDWDKVGWEPRFGTGETASQKEEDDRNLLDHQTWVESKLEDKFFGDWYHNAAVIVFACLSSWLIAELGGGLAWVFIVMAACGTYYRTSIRRVRRNFRDDITREMAKAKLETDHESLEWINSFLVKFWPIYAPQLAMGIVQSVDQVLSTSTPAFLDSMRLKTFTLGTKPPRLEHVKTYPRAEDEIVMMDWKFSFTPTDTMDMTARQLKNKVNPKVVLEIRIGKAMVSKAMEVIVEDFAISGLMRVKMKLQIPFPHIERVDICFLGRPDIDYVCKPLGGDTFGFDINFIPGLETFIKDQIHANLGPMMYDPNVFPIEVAKMLSGNPIDMAIGVLAVTLHGGQGLKNPDKFSGTPDPYVIASLNNSKELGRTKTIHENANPRWGETLYIILTNLTDALTLVPYDYNEFRKDKELGVATFALDKIESGEHEHENLQLEVLASGRSRGVLQCDVRFFPVLTNQKLEDGTELPVPESNTGIARISIEQAKELDGSKSLVGQLNPYGVLLLNGKEIHVTGKLKRTNNPVFPDASKSILVTDRKKARVGLVIKDDRDLAADPVLGTYQVKLDDMMKLMEKGQEWFNLHGTKSGRAKMLIDWKPVALRGVTGGSGGYITPIGVIRIHVKNATDLRNVEKFGKSDPYARVLLSGIVQGRTVTFQNELNPTWDEVIYVPIHATTEKLTLQVMDAESLGKDRPLGQVQINASDYMQESDEGGYLVHDEKRSMSEGLRMGGQGVAKGMIHFTVSFYPTLNVIDPEEEEEERKAAEDLEKTATNGTSVNGTAHSSAGSTPPTPTIAHSKKSSVDVKTPTSATRPSLDGRKTLDAAGRLSTTSYRAPSMSGSLLSVKKEAPKVRVNVDDLTQYESGLLIFQIIEGTFAHDDVYLEVVMDDHIFPSYQSSKVRSRSHKFMETGDAFVRELDFSRITVRLVEKADRGGKGTDEDHIVAKLQGPLLPTLQQCLYKETALTIKGTDGTSNKVSFKMRYLPVKMKLDPSESINNMGTLRVDVLDATDLPSADRNGFSDPYCKFKLNGKDVFKTKVQKKTLHPAWNESSNTPINLEVLEPFQAQELHYTLDGKSGVLRLKMVFKPDYVTRSRQGTSTFSGTFAPAGKVVGAPVKGVAKVGGGVIKGASFLKRGLTGRHSSKDEKMEVNGAYDETPPPSTPAGTPQRAGALQDTANSTPGTPLTPHSRNKSGSSMVGGTPGGPETGTASFIIVSASGYPPDADVRVHVKMLGAKGSKEVFKTKAIKSSSGTVEYNASHENFKVNCSADTQFQISVKDKGTFKDDDLGEGMFFVSDQGEGSEQSVKAGSGTVVIRSSFKANEGPGGADAQSLRPSTSGRDSPDAKRDGGHRKSFFGRRDVSGRHEAASKE</sequence>
<feature type="domain" description="C2" evidence="13">
    <location>
        <begin position="1077"/>
        <end position="1197"/>
    </location>
</feature>
<dbReference type="PROSITE" id="PS51847">
    <property type="entry name" value="SMP"/>
    <property type="match status" value="1"/>
</dbReference>
<dbReference type="InterPro" id="IPR031468">
    <property type="entry name" value="SMP_LBD"/>
</dbReference>
<dbReference type="Gene3D" id="6.10.140.1740">
    <property type="match status" value="1"/>
</dbReference>
<evidence type="ECO:0000256" key="11">
    <source>
        <dbReference type="SAM" id="Coils"/>
    </source>
</evidence>
<dbReference type="Pfam" id="PF25669">
    <property type="entry name" value="SMP_MUG190-like"/>
    <property type="match status" value="2"/>
</dbReference>